<evidence type="ECO:0000256" key="1">
    <source>
        <dbReference type="SAM" id="MobiDB-lite"/>
    </source>
</evidence>
<proteinExistence type="predicted"/>
<evidence type="ECO:0000313" key="2">
    <source>
        <dbReference type="EMBL" id="KAG0447470.1"/>
    </source>
</evidence>
<feature type="compositionally biased region" description="Pro residues" evidence="1">
    <location>
        <begin position="20"/>
        <end position="31"/>
    </location>
</feature>
<comment type="caution">
    <text evidence="3">The sequence shown here is derived from an EMBL/GenBank/DDBJ whole genome shotgun (WGS) entry which is preliminary data.</text>
</comment>
<accession>A0A835USK3</accession>
<gene>
    <name evidence="3" type="ORF">HPP92_016963</name>
    <name evidence="2" type="ORF">HPP92_028324</name>
</gene>
<organism evidence="3 5">
    <name type="scientific">Vanilla planifolia</name>
    <name type="common">Vanilla</name>
    <dbReference type="NCBI Taxonomy" id="51239"/>
    <lineage>
        <taxon>Eukaryota</taxon>
        <taxon>Viridiplantae</taxon>
        <taxon>Streptophyta</taxon>
        <taxon>Embryophyta</taxon>
        <taxon>Tracheophyta</taxon>
        <taxon>Spermatophyta</taxon>
        <taxon>Magnoliopsida</taxon>
        <taxon>Liliopsida</taxon>
        <taxon>Asparagales</taxon>
        <taxon>Orchidaceae</taxon>
        <taxon>Vanilloideae</taxon>
        <taxon>Vanilleae</taxon>
        <taxon>Vanilla</taxon>
    </lineage>
</organism>
<feature type="region of interest" description="Disordered" evidence="1">
    <location>
        <begin position="1"/>
        <end position="31"/>
    </location>
</feature>
<name>A0A835USK3_VANPL</name>
<evidence type="ECO:0000313" key="5">
    <source>
        <dbReference type="Proteomes" id="UP000639772"/>
    </source>
</evidence>
<evidence type="ECO:0000313" key="4">
    <source>
        <dbReference type="Proteomes" id="UP000636800"/>
    </source>
</evidence>
<dbReference type="EMBL" id="JADCNM010000008">
    <property type="protein sequence ID" value="KAG0472417.1"/>
    <property type="molecule type" value="Genomic_DNA"/>
</dbReference>
<sequence length="55" mass="6086">MVTTIERQAHEAELSDFPPGQNPYPPVPPPSYAIIQLEIFRDPPPTSRPSVRASS</sequence>
<evidence type="ECO:0000313" key="3">
    <source>
        <dbReference type="EMBL" id="KAG0472417.1"/>
    </source>
</evidence>
<protein>
    <submittedName>
        <fullName evidence="3">Uncharacterized protein</fullName>
    </submittedName>
</protein>
<dbReference type="EMBL" id="JADCNL010000465">
    <property type="protein sequence ID" value="KAG0447470.1"/>
    <property type="molecule type" value="Genomic_DNA"/>
</dbReference>
<dbReference type="Proteomes" id="UP000636800">
    <property type="component" value="Unassembled WGS sequence"/>
</dbReference>
<reference evidence="4 5" key="1">
    <citation type="journal article" date="2020" name="Nat. Food">
        <title>A phased Vanilla planifolia genome enables genetic improvement of flavour and production.</title>
        <authorList>
            <person name="Hasing T."/>
            <person name="Tang H."/>
            <person name="Brym M."/>
            <person name="Khazi F."/>
            <person name="Huang T."/>
            <person name="Chambers A.H."/>
        </authorList>
    </citation>
    <scope>NUCLEOTIDE SEQUENCE [LARGE SCALE GENOMIC DNA]</scope>
    <source>
        <tissue evidence="3">Leaf</tissue>
    </source>
</reference>
<dbReference type="Proteomes" id="UP000639772">
    <property type="component" value="Unassembled WGS sequence"/>
</dbReference>
<dbReference type="AlphaFoldDB" id="A0A835USK3"/>
<keyword evidence="4" id="KW-1185">Reference proteome</keyword>